<dbReference type="AlphaFoldDB" id="A0A7G6T4Y6"/>
<keyword evidence="2" id="KW-0614">Plasmid</keyword>
<dbReference type="InterPro" id="IPR035919">
    <property type="entry name" value="EAL_sf"/>
</dbReference>
<dbReference type="PANTHER" id="PTHR33121:SF70">
    <property type="entry name" value="SIGNALING PROTEIN YKOW"/>
    <property type="match status" value="1"/>
</dbReference>
<dbReference type="Gene3D" id="3.20.20.450">
    <property type="entry name" value="EAL domain"/>
    <property type="match status" value="1"/>
</dbReference>
<geneLocation type="plasmid" evidence="2 3">
    <name>p_3</name>
</geneLocation>
<feature type="domain" description="EAL" evidence="1">
    <location>
        <begin position="1"/>
        <end position="69"/>
    </location>
</feature>
<proteinExistence type="predicted"/>
<dbReference type="EMBL" id="CP050298">
    <property type="protein sequence ID" value="QND61818.1"/>
    <property type="molecule type" value="Genomic_DNA"/>
</dbReference>
<dbReference type="InterPro" id="IPR001633">
    <property type="entry name" value="EAL_dom"/>
</dbReference>
<dbReference type="PANTHER" id="PTHR33121">
    <property type="entry name" value="CYCLIC DI-GMP PHOSPHODIESTERASE PDEF"/>
    <property type="match status" value="1"/>
</dbReference>
<reference evidence="3" key="1">
    <citation type="journal article" date="2020" name="Mol. Plant Microbe">
        <title>Rhizobial microsymbionts of the narrowly endemic Oxytropis species growing in Kamchatka are characterized by significant genetic diversity and possess a set of genes that are associated with T3SS and T6SS secretion systems and can affect the development of symbiosis.</title>
        <authorList>
            <person name="Safronova V."/>
            <person name="Guro P."/>
            <person name="Sazanova A."/>
            <person name="Kuznetsova I."/>
            <person name="Belimov A."/>
            <person name="Yakubov V."/>
            <person name="Chirak E."/>
            <person name="Afonin A."/>
            <person name="Gogolev Y."/>
            <person name="Andronov E."/>
            <person name="Tikhonovich I."/>
        </authorList>
    </citation>
    <scope>NUCLEOTIDE SEQUENCE [LARGE SCALE GENOMIC DNA]</scope>
    <source>
        <strain evidence="3">583</strain>
        <plasmid evidence="3">p_3</plasmid>
    </source>
</reference>
<dbReference type="InterPro" id="IPR050706">
    <property type="entry name" value="Cyclic-di-GMP_PDE-like"/>
</dbReference>
<evidence type="ECO:0000259" key="1">
    <source>
        <dbReference type="PROSITE" id="PS50883"/>
    </source>
</evidence>
<dbReference type="Pfam" id="PF00563">
    <property type="entry name" value="EAL"/>
    <property type="match status" value="1"/>
</dbReference>
<protein>
    <submittedName>
        <fullName evidence="2">EAL domain-containing protein</fullName>
    </submittedName>
</protein>
<dbReference type="SUPFAM" id="SSF141868">
    <property type="entry name" value="EAL domain-like"/>
    <property type="match status" value="1"/>
</dbReference>
<dbReference type="RefSeq" id="WP_183465561.1">
    <property type="nucleotide sequence ID" value="NZ_CP050298.1"/>
</dbReference>
<evidence type="ECO:0000313" key="3">
    <source>
        <dbReference type="Proteomes" id="UP000515465"/>
    </source>
</evidence>
<accession>A0A7G6T4Y6</accession>
<sequence>MATRAGDAAIVKAIVSLGLGFGLKLVAEGIESGEQAATLRRLGCPEGQGYLFGRAMPFNGKRSFPCALTRPV</sequence>
<organism evidence="2 3">
    <name type="scientific">Mesorhizobium huakuii</name>
    <dbReference type="NCBI Taxonomy" id="28104"/>
    <lineage>
        <taxon>Bacteria</taxon>
        <taxon>Pseudomonadati</taxon>
        <taxon>Pseudomonadota</taxon>
        <taxon>Alphaproteobacteria</taxon>
        <taxon>Hyphomicrobiales</taxon>
        <taxon>Phyllobacteriaceae</taxon>
        <taxon>Mesorhizobium</taxon>
    </lineage>
</organism>
<dbReference type="GO" id="GO:0071111">
    <property type="term" value="F:cyclic-guanylate-specific phosphodiesterase activity"/>
    <property type="evidence" value="ECO:0007669"/>
    <property type="project" value="InterPro"/>
</dbReference>
<evidence type="ECO:0000313" key="2">
    <source>
        <dbReference type="EMBL" id="QND61818.1"/>
    </source>
</evidence>
<dbReference type="PROSITE" id="PS50883">
    <property type="entry name" value="EAL"/>
    <property type="match status" value="1"/>
</dbReference>
<dbReference type="Proteomes" id="UP000515465">
    <property type="component" value="Plasmid p_3"/>
</dbReference>
<name>A0A7G6T4Y6_9HYPH</name>
<gene>
    <name evidence="2" type="ORF">HB778_37095</name>
</gene>